<gene>
    <name evidence="2" type="ORF">FOZ63_027498</name>
</gene>
<keyword evidence="3" id="KW-1185">Reference proteome</keyword>
<protein>
    <submittedName>
        <fullName evidence="2">Uncharacterized protein</fullName>
    </submittedName>
</protein>
<reference evidence="2 3" key="1">
    <citation type="submission" date="2020-04" db="EMBL/GenBank/DDBJ databases">
        <title>Perkinsus olseni comparative genomics.</title>
        <authorList>
            <person name="Bogema D.R."/>
        </authorList>
    </citation>
    <scope>NUCLEOTIDE SEQUENCE [LARGE SCALE GENOMIC DNA]</scope>
    <source>
        <strain evidence="2 3">ATCC PRA-207</strain>
    </source>
</reference>
<organism evidence="2 3">
    <name type="scientific">Perkinsus olseni</name>
    <name type="common">Perkinsus atlanticus</name>
    <dbReference type="NCBI Taxonomy" id="32597"/>
    <lineage>
        <taxon>Eukaryota</taxon>
        <taxon>Sar</taxon>
        <taxon>Alveolata</taxon>
        <taxon>Perkinsozoa</taxon>
        <taxon>Perkinsea</taxon>
        <taxon>Perkinsida</taxon>
        <taxon>Perkinsidae</taxon>
        <taxon>Perkinsus</taxon>
    </lineage>
</organism>
<sequence length="431" mass="49069">MAHSTVEELLREQLETIRKRLELSEEEREAAEHRAANLEGTLIQERDKSAATIEQLRQLLFQKDDDSGTPPRDRLLSPSTQHSEDKSSGDQVLLERNSVSLQHYQAEKLEHSRRSEAALLVLQSKDETIAKLREEKEAVAAEKSRWEEEKRKMLEQNARRRCICCSAAMQTRFDSLLTESARLQAEVHRLQELNDAAATEFEVLRSAETSARKQVGALQSSVVNHQREVADLRVKLAEMKRSTAEAGVQTEASHPREEELLEENSALKREVDRLAEELESREKQQQKQTNTESPPPADQQALHNLRGQLAELSIEIQRCKFAEKEAIRQRDVAVADLEAELSRQHPPQSTSCCQTCEELEVTWPVKEFLRGVDRVENSKMVAELRKQVHTAEQARYDLLVRSQAELKSLTARLQLAVSFECDRAPTAAQSC</sequence>
<dbReference type="EMBL" id="JABANO010020694">
    <property type="protein sequence ID" value="KAF4728066.1"/>
    <property type="molecule type" value="Genomic_DNA"/>
</dbReference>
<feature type="compositionally biased region" description="Basic and acidic residues" evidence="1">
    <location>
        <begin position="62"/>
        <end position="75"/>
    </location>
</feature>
<feature type="compositionally biased region" description="Basic and acidic residues" evidence="1">
    <location>
        <begin position="265"/>
        <end position="285"/>
    </location>
</feature>
<feature type="region of interest" description="Disordered" evidence="1">
    <location>
        <begin position="243"/>
        <end position="300"/>
    </location>
</feature>
<feature type="region of interest" description="Disordered" evidence="1">
    <location>
        <begin position="60"/>
        <end position="91"/>
    </location>
</feature>
<evidence type="ECO:0000313" key="2">
    <source>
        <dbReference type="EMBL" id="KAF4728066.1"/>
    </source>
</evidence>
<evidence type="ECO:0000256" key="1">
    <source>
        <dbReference type="SAM" id="MobiDB-lite"/>
    </source>
</evidence>
<proteinExistence type="predicted"/>
<dbReference type="Proteomes" id="UP000553632">
    <property type="component" value="Unassembled WGS sequence"/>
</dbReference>
<accession>A0A7J6S6M5</accession>
<name>A0A7J6S6M5_PEROL</name>
<feature type="region of interest" description="Disordered" evidence="1">
    <location>
        <begin position="25"/>
        <end position="47"/>
    </location>
</feature>
<dbReference type="AlphaFoldDB" id="A0A7J6S6M5"/>
<evidence type="ECO:0000313" key="3">
    <source>
        <dbReference type="Proteomes" id="UP000553632"/>
    </source>
</evidence>
<comment type="caution">
    <text evidence="2">The sequence shown here is derived from an EMBL/GenBank/DDBJ whole genome shotgun (WGS) entry which is preliminary data.</text>
</comment>